<accession>A0A6A3KZH3</accession>
<reference evidence="4 6" key="1">
    <citation type="submission" date="2018-09" db="EMBL/GenBank/DDBJ databases">
        <title>Genomic investigation of the strawberry pathogen Phytophthora fragariae indicates pathogenicity is determined by transcriptional variation in three key races.</title>
        <authorList>
            <person name="Adams T.M."/>
            <person name="Armitage A.D."/>
            <person name="Sobczyk M.K."/>
            <person name="Bates H.J."/>
            <person name="Dunwell J.M."/>
            <person name="Nellist C.F."/>
            <person name="Harrison R.J."/>
        </authorList>
    </citation>
    <scope>NUCLEOTIDE SEQUENCE [LARGE SCALE GENOMIC DNA]</scope>
    <source>
        <strain evidence="2 4">SCRP249</strain>
        <strain evidence="1 6">SCRP324</strain>
        <strain evidence="3 5">SCRP333</strain>
    </source>
</reference>
<protein>
    <submittedName>
        <fullName evidence="1">Uncharacterized protein</fullName>
    </submittedName>
</protein>
<evidence type="ECO:0000313" key="2">
    <source>
        <dbReference type="EMBL" id="KAE9017545.1"/>
    </source>
</evidence>
<dbReference type="EMBL" id="QXFV01001028">
    <property type="protein sequence ID" value="KAE9017545.1"/>
    <property type="molecule type" value="Genomic_DNA"/>
</dbReference>
<dbReference type="Proteomes" id="UP000429607">
    <property type="component" value="Unassembled WGS sequence"/>
</dbReference>
<evidence type="ECO:0000313" key="4">
    <source>
        <dbReference type="Proteomes" id="UP000429607"/>
    </source>
</evidence>
<dbReference type="EMBL" id="QXFT01002051">
    <property type="protein sequence ID" value="KAE9304859.1"/>
    <property type="molecule type" value="Genomic_DNA"/>
</dbReference>
<proteinExistence type="predicted"/>
<organism evidence="1 6">
    <name type="scientific">Phytophthora rubi</name>
    <dbReference type="NCBI Taxonomy" id="129364"/>
    <lineage>
        <taxon>Eukaryota</taxon>
        <taxon>Sar</taxon>
        <taxon>Stramenopiles</taxon>
        <taxon>Oomycota</taxon>
        <taxon>Peronosporomycetes</taxon>
        <taxon>Peronosporales</taxon>
        <taxon>Peronosporaceae</taxon>
        <taxon>Phytophthora</taxon>
    </lineage>
</organism>
<dbReference type="EMBL" id="QXFU01001052">
    <property type="protein sequence ID" value="KAE9012169.1"/>
    <property type="molecule type" value="Genomic_DNA"/>
</dbReference>
<dbReference type="Proteomes" id="UP000434957">
    <property type="component" value="Unassembled WGS sequence"/>
</dbReference>
<keyword evidence="5" id="KW-1185">Reference proteome</keyword>
<comment type="caution">
    <text evidence="1">The sequence shown here is derived from an EMBL/GenBank/DDBJ whole genome shotgun (WGS) entry which is preliminary data.</text>
</comment>
<gene>
    <name evidence="2" type="ORF">PR001_g14378</name>
    <name evidence="1" type="ORF">PR002_g14885</name>
    <name evidence="3" type="ORF">PR003_g21651</name>
</gene>
<evidence type="ECO:0000313" key="5">
    <source>
        <dbReference type="Proteomes" id="UP000434957"/>
    </source>
</evidence>
<dbReference type="AlphaFoldDB" id="A0A6A3KZH3"/>
<dbReference type="OrthoDB" id="10270189at2759"/>
<dbReference type="Proteomes" id="UP000435112">
    <property type="component" value="Unassembled WGS sequence"/>
</dbReference>
<name>A0A6A3KZH3_9STRA</name>
<evidence type="ECO:0000313" key="1">
    <source>
        <dbReference type="EMBL" id="KAE9012169.1"/>
    </source>
</evidence>
<evidence type="ECO:0000313" key="6">
    <source>
        <dbReference type="Proteomes" id="UP000435112"/>
    </source>
</evidence>
<sequence length="52" mass="5601">MKAICMIFVACPSETVLGGELLAHATISLLRTLSRRTPCHYIKPGNASNVSK</sequence>
<evidence type="ECO:0000313" key="3">
    <source>
        <dbReference type="EMBL" id="KAE9304859.1"/>
    </source>
</evidence>